<dbReference type="AlphaFoldDB" id="A0A7J9GJT1"/>
<sequence length="41" mass="5182">RRIEQLELKCYRAREKKKRKADLERRTNSWSLNVTEHVKRR</sequence>
<protein>
    <submittedName>
        <fullName evidence="1">Uncharacterized protein</fullName>
    </submittedName>
</protein>
<reference evidence="1 2" key="1">
    <citation type="journal article" date="2019" name="Genome Biol. Evol.">
        <title>Insights into the evolution of the New World diploid cottons (Gossypium, subgenus Houzingenia) based on genome sequencing.</title>
        <authorList>
            <person name="Grover C.E."/>
            <person name="Arick M.A. 2nd"/>
            <person name="Thrash A."/>
            <person name="Conover J.L."/>
            <person name="Sanders W.S."/>
            <person name="Peterson D.G."/>
            <person name="Frelichowski J.E."/>
            <person name="Scheffler J.A."/>
            <person name="Scheffler B.E."/>
            <person name="Wendel J.F."/>
        </authorList>
    </citation>
    <scope>NUCLEOTIDE SEQUENCE [LARGE SCALE GENOMIC DNA]</scope>
    <source>
        <strain evidence="1">0</strain>
        <tissue evidence="1">Leaf</tissue>
    </source>
</reference>
<feature type="non-terminal residue" evidence="1">
    <location>
        <position position="1"/>
    </location>
</feature>
<dbReference type="EMBL" id="JABFAD010000005">
    <property type="protein sequence ID" value="MBA0797822.1"/>
    <property type="molecule type" value="Genomic_DNA"/>
</dbReference>
<evidence type="ECO:0000313" key="1">
    <source>
        <dbReference type="EMBL" id="MBA0797822.1"/>
    </source>
</evidence>
<accession>A0A7J9GJT1</accession>
<comment type="caution">
    <text evidence="1">The sequence shown here is derived from an EMBL/GenBank/DDBJ whole genome shotgun (WGS) entry which is preliminary data.</text>
</comment>
<organism evidence="1 2">
    <name type="scientific">Gossypium harknessii</name>
    <dbReference type="NCBI Taxonomy" id="34285"/>
    <lineage>
        <taxon>Eukaryota</taxon>
        <taxon>Viridiplantae</taxon>
        <taxon>Streptophyta</taxon>
        <taxon>Embryophyta</taxon>
        <taxon>Tracheophyta</taxon>
        <taxon>Spermatophyta</taxon>
        <taxon>Magnoliopsida</taxon>
        <taxon>eudicotyledons</taxon>
        <taxon>Gunneridae</taxon>
        <taxon>Pentapetalae</taxon>
        <taxon>rosids</taxon>
        <taxon>malvids</taxon>
        <taxon>Malvales</taxon>
        <taxon>Malvaceae</taxon>
        <taxon>Malvoideae</taxon>
        <taxon>Gossypium</taxon>
    </lineage>
</organism>
<evidence type="ECO:0000313" key="2">
    <source>
        <dbReference type="Proteomes" id="UP000593560"/>
    </source>
</evidence>
<proteinExistence type="predicted"/>
<feature type="non-terminal residue" evidence="1">
    <location>
        <position position="41"/>
    </location>
</feature>
<gene>
    <name evidence="1" type="ORF">Gohar_008482</name>
</gene>
<dbReference type="Proteomes" id="UP000593560">
    <property type="component" value="Unassembled WGS sequence"/>
</dbReference>
<name>A0A7J9GJT1_9ROSI</name>
<keyword evidence="2" id="KW-1185">Reference proteome</keyword>